<evidence type="ECO:0000256" key="3">
    <source>
        <dbReference type="ARBA" id="ARBA00022692"/>
    </source>
</evidence>
<feature type="transmembrane region" description="Helical" evidence="7">
    <location>
        <begin position="491"/>
        <end position="512"/>
    </location>
</feature>
<dbReference type="EMBL" id="JBHSQS010000028">
    <property type="protein sequence ID" value="MFC5927292.1"/>
    <property type="molecule type" value="Genomic_DNA"/>
</dbReference>
<dbReference type="PANTHER" id="PTHR30572">
    <property type="entry name" value="MEMBRANE COMPONENT OF TRANSPORTER-RELATED"/>
    <property type="match status" value="1"/>
</dbReference>
<dbReference type="Pfam" id="PF12704">
    <property type="entry name" value="MacB_PCD"/>
    <property type="match status" value="2"/>
</dbReference>
<dbReference type="PANTHER" id="PTHR30572:SF4">
    <property type="entry name" value="ABC TRANSPORTER PERMEASE YTRF"/>
    <property type="match status" value="1"/>
</dbReference>
<feature type="domain" description="MacB-like periplasmic core" evidence="9">
    <location>
        <begin position="491"/>
        <end position="690"/>
    </location>
</feature>
<gene>
    <name evidence="10" type="ORF">ACFQGL_28520</name>
</gene>
<keyword evidence="4 7" id="KW-1133">Transmembrane helix</keyword>
<evidence type="ECO:0000259" key="9">
    <source>
        <dbReference type="Pfam" id="PF12704"/>
    </source>
</evidence>
<evidence type="ECO:0000256" key="7">
    <source>
        <dbReference type="SAM" id="Phobius"/>
    </source>
</evidence>
<dbReference type="InterPro" id="IPR003838">
    <property type="entry name" value="ABC3_permease_C"/>
</dbReference>
<feature type="transmembrane region" description="Helical" evidence="7">
    <location>
        <begin position="436"/>
        <end position="459"/>
    </location>
</feature>
<keyword evidence="11" id="KW-1185">Reference proteome</keyword>
<evidence type="ECO:0000256" key="6">
    <source>
        <dbReference type="ARBA" id="ARBA00038076"/>
    </source>
</evidence>
<feature type="transmembrane region" description="Helical" evidence="7">
    <location>
        <begin position="720"/>
        <end position="746"/>
    </location>
</feature>
<proteinExistence type="inferred from homology"/>
<dbReference type="RefSeq" id="WP_377515677.1">
    <property type="nucleotide sequence ID" value="NZ_JBHSQS010000028.1"/>
</dbReference>
<accession>A0ABW1HEL6</accession>
<evidence type="ECO:0000256" key="1">
    <source>
        <dbReference type="ARBA" id="ARBA00004651"/>
    </source>
</evidence>
<evidence type="ECO:0000313" key="10">
    <source>
        <dbReference type="EMBL" id="MFC5927292.1"/>
    </source>
</evidence>
<dbReference type="Proteomes" id="UP001596226">
    <property type="component" value="Unassembled WGS sequence"/>
</dbReference>
<dbReference type="InterPro" id="IPR025857">
    <property type="entry name" value="MacB_PCD"/>
</dbReference>
<dbReference type="Pfam" id="PF02687">
    <property type="entry name" value="FtsX"/>
    <property type="match status" value="2"/>
</dbReference>
<feature type="transmembrane region" description="Helical" evidence="7">
    <location>
        <begin position="769"/>
        <end position="794"/>
    </location>
</feature>
<name>A0ABW1HEL6_9ACTN</name>
<feature type="transmembrane region" description="Helical" evidence="7">
    <location>
        <begin position="365"/>
        <end position="387"/>
    </location>
</feature>
<comment type="caution">
    <text evidence="10">The sequence shown here is derived from an EMBL/GenBank/DDBJ whole genome shotgun (WGS) entry which is preliminary data.</text>
</comment>
<keyword evidence="3 7" id="KW-0812">Transmembrane</keyword>
<sequence length="848" mass="86901">MFWTSLKSLLSRKLRLAMSAMAVVLGVAFVSGALVLTDTLGRSFDSMFSSVYSDTDVGVTGAAKVEVAEVDGGGAPTSVPASLIDRVAAVPGVAQVTGVVSVDGVRVVGGNGKVIPSVGAPRVGENWTGGGALVQLREGRGPNASDEVAINASLAEVGGFSIGNSIDVLTLEPRRSFKLVGIFGYSGDRDTLGGTMSVAFTEPVAQRVMLGETDVFSRLNVRAANGVEPIELRDRVREALGGGYQVKTGEELAEEAAAGFQDGLAFFSQILLGFAAVALFVGIFLILNTFSIIAAQRTREMALLRSIGASRRQVMLSMLGEATAIGLIAAMLGLAAGIGVGAGLAYLVSRYSGGLTLAGLSVPPVAIAAAFGVGVVVTVIAAVVPALRASRVPPIAAMRDAAGPDRPLTRLATVGAVITGIGAVLLVLGLTAVVPGAMIAVLGGVLASFIGVSLLTPVLSRPAVALLGRAFVGSVPGKLGRLNAGRNPRRTAITSAALMVGIALITAVSVVLGSASESIRGLASGSLRADLVVRGEQTGLQQPGVRPEVFDEVAKLPGVSAAAAVYRDQAVVNGGQRYVTVINDLDSLAEVFSLRPVQGDPRTLGPADIVIDQDYAADMGLSLGSPVAIQFAKGQQRTYTVTAIYPESDLPGGMALPQDAAQYLSAPTISLGYVQLADDMPVDQVKPRIEVLLAEDPEVSVVDLSSFANQQTESLDQIRLMIQMLLGLAIFIAILGVVNTLALSVIERVREIGLLRAVGLNRTQTVKMIMVEAVIISLFGALLGVVVGGALGAAAVQGLEGEGINQLVVPWGQMAIYFAGAGVVGVFAAVLPALRAARINVLGAIATP</sequence>
<comment type="subcellular location">
    <subcellularLocation>
        <location evidence="1">Cell membrane</location>
        <topology evidence="1">Multi-pass membrane protein</topology>
    </subcellularLocation>
</comment>
<evidence type="ECO:0000256" key="4">
    <source>
        <dbReference type="ARBA" id="ARBA00022989"/>
    </source>
</evidence>
<feature type="domain" description="ABC3 transporter permease C-terminal" evidence="8">
    <location>
        <begin position="274"/>
        <end position="394"/>
    </location>
</feature>
<comment type="similarity">
    <text evidence="6">Belongs to the ABC-4 integral membrane protein family.</text>
</comment>
<keyword evidence="5 7" id="KW-0472">Membrane</keyword>
<keyword evidence="2" id="KW-1003">Cell membrane</keyword>
<feature type="transmembrane region" description="Helical" evidence="7">
    <location>
        <begin position="270"/>
        <end position="295"/>
    </location>
</feature>
<organism evidence="10 11">
    <name type="scientific">Micromonospora vulcania</name>
    <dbReference type="NCBI Taxonomy" id="1441873"/>
    <lineage>
        <taxon>Bacteria</taxon>
        <taxon>Bacillati</taxon>
        <taxon>Actinomycetota</taxon>
        <taxon>Actinomycetes</taxon>
        <taxon>Micromonosporales</taxon>
        <taxon>Micromonosporaceae</taxon>
        <taxon>Micromonospora</taxon>
    </lineage>
</organism>
<reference evidence="11" key="1">
    <citation type="journal article" date="2019" name="Int. J. Syst. Evol. Microbiol.">
        <title>The Global Catalogue of Microorganisms (GCM) 10K type strain sequencing project: providing services to taxonomists for standard genome sequencing and annotation.</title>
        <authorList>
            <consortium name="The Broad Institute Genomics Platform"/>
            <consortium name="The Broad Institute Genome Sequencing Center for Infectious Disease"/>
            <person name="Wu L."/>
            <person name="Ma J."/>
        </authorList>
    </citation>
    <scope>NUCLEOTIDE SEQUENCE [LARGE SCALE GENOMIC DNA]</scope>
    <source>
        <strain evidence="11">CGMCC 4.7144</strain>
    </source>
</reference>
<evidence type="ECO:0000259" key="8">
    <source>
        <dbReference type="Pfam" id="PF02687"/>
    </source>
</evidence>
<feature type="transmembrane region" description="Helical" evidence="7">
    <location>
        <begin position="814"/>
        <end position="834"/>
    </location>
</feature>
<evidence type="ECO:0000256" key="2">
    <source>
        <dbReference type="ARBA" id="ARBA00022475"/>
    </source>
</evidence>
<feature type="domain" description="MacB-like periplasmic core" evidence="9">
    <location>
        <begin position="17"/>
        <end position="238"/>
    </location>
</feature>
<feature type="domain" description="ABC3 transporter permease C-terminal" evidence="8">
    <location>
        <begin position="725"/>
        <end position="840"/>
    </location>
</feature>
<protein>
    <submittedName>
        <fullName evidence="10">ABC transporter permease</fullName>
    </submittedName>
</protein>
<evidence type="ECO:0000256" key="5">
    <source>
        <dbReference type="ARBA" id="ARBA00023136"/>
    </source>
</evidence>
<feature type="transmembrane region" description="Helical" evidence="7">
    <location>
        <begin position="316"/>
        <end position="345"/>
    </location>
</feature>
<evidence type="ECO:0000313" key="11">
    <source>
        <dbReference type="Proteomes" id="UP001596226"/>
    </source>
</evidence>
<feature type="transmembrane region" description="Helical" evidence="7">
    <location>
        <begin position="408"/>
        <end position="430"/>
    </location>
</feature>
<dbReference type="InterPro" id="IPR050250">
    <property type="entry name" value="Macrolide_Exporter_MacB"/>
</dbReference>